<keyword evidence="4" id="KW-1185">Reference proteome</keyword>
<feature type="chain" id="PRO_5018173115" evidence="2">
    <location>
        <begin position="18"/>
        <end position="215"/>
    </location>
</feature>
<feature type="signal peptide" evidence="2">
    <location>
        <begin position="1"/>
        <end position="17"/>
    </location>
</feature>
<evidence type="ECO:0000313" key="4">
    <source>
        <dbReference type="Proteomes" id="UP000275267"/>
    </source>
</evidence>
<evidence type="ECO:0000313" key="3">
    <source>
        <dbReference type="EMBL" id="RLM70085.1"/>
    </source>
</evidence>
<dbReference type="AlphaFoldDB" id="A0A3L6Q294"/>
<evidence type="ECO:0000256" key="2">
    <source>
        <dbReference type="SAM" id="SignalP"/>
    </source>
</evidence>
<accession>A0A3L6Q294</accession>
<proteinExistence type="predicted"/>
<gene>
    <name evidence="3" type="ORF">C2845_PM17G15080</name>
</gene>
<dbReference type="PROSITE" id="PS51257">
    <property type="entry name" value="PROKAR_LIPOPROTEIN"/>
    <property type="match status" value="1"/>
</dbReference>
<feature type="compositionally biased region" description="Pro residues" evidence="1">
    <location>
        <begin position="192"/>
        <end position="201"/>
    </location>
</feature>
<organism evidence="3 4">
    <name type="scientific">Panicum miliaceum</name>
    <name type="common">Proso millet</name>
    <name type="synonym">Broomcorn millet</name>
    <dbReference type="NCBI Taxonomy" id="4540"/>
    <lineage>
        <taxon>Eukaryota</taxon>
        <taxon>Viridiplantae</taxon>
        <taxon>Streptophyta</taxon>
        <taxon>Embryophyta</taxon>
        <taxon>Tracheophyta</taxon>
        <taxon>Spermatophyta</taxon>
        <taxon>Magnoliopsida</taxon>
        <taxon>Liliopsida</taxon>
        <taxon>Poales</taxon>
        <taxon>Poaceae</taxon>
        <taxon>PACMAD clade</taxon>
        <taxon>Panicoideae</taxon>
        <taxon>Panicodae</taxon>
        <taxon>Paniceae</taxon>
        <taxon>Panicinae</taxon>
        <taxon>Panicum</taxon>
        <taxon>Panicum sect. Panicum</taxon>
    </lineage>
</organism>
<feature type="region of interest" description="Disordered" evidence="1">
    <location>
        <begin position="192"/>
        <end position="215"/>
    </location>
</feature>
<name>A0A3L6Q294_PANMI</name>
<dbReference type="Proteomes" id="UP000275267">
    <property type="component" value="Unassembled WGS sequence"/>
</dbReference>
<reference evidence="4" key="1">
    <citation type="journal article" date="2019" name="Nat. Commun.">
        <title>The genome of broomcorn millet.</title>
        <authorList>
            <person name="Zou C."/>
            <person name="Miki D."/>
            <person name="Li D."/>
            <person name="Tang Q."/>
            <person name="Xiao L."/>
            <person name="Rajput S."/>
            <person name="Deng P."/>
            <person name="Jia W."/>
            <person name="Huang R."/>
            <person name="Zhang M."/>
            <person name="Sun Y."/>
            <person name="Hu J."/>
            <person name="Fu X."/>
            <person name="Schnable P.S."/>
            <person name="Li F."/>
            <person name="Zhang H."/>
            <person name="Feng B."/>
            <person name="Zhu X."/>
            <person name="Liu R."/>
            <person name="Schnable J.C."/>
            <person name="Zhu J.-K."/>
            <person name="Zhang H."/>
        </authorList>
    </citation>
    <scope>NUCLEOTIDE SEQUENCE [LARGE SCALE GENOMIC DNA]</scope>
</reference>
<feature type="region of interest" description="Disordered" evidence="1">
    <location>
        <begin position="61"/>
        <end position="84"/>
    </location>
</feature>
<dbReference type="EMBL" id="PQIB02000014">
    <property type="protein sequence ID" value="RLM70085.1"/>
    <property type="molecule type" value="Genomic_DNA"/>
</dbReference>
<comment type="caution">
    <text evidence="3">The sequence shown here is derived from an EMBL/GenBank/DDBJ whole genome shotgun (WGS) entry which is preliminary data.</text>
</comment>
<sequence>MVTRISISAWLVTLSGAGQKTTFISPGATQSCGVASTSVALVLVSGHRALNAAACDVPAPHPPPLPSSRPTGSPSASVGMDGTPEFAVTSGHTGYGHRLWRVRLAVADAPGDGYPAAAAATTASAEIIRAPRQLFLDDDMAMADWLLPAGGGSGSGFIKGGLHKQDVQPMLTEGIETLLALACQLLSNQPRPVPRLLPPPAANMGQDGEDSEDEI</sequence>
<keyword evidence="2" id="KW-0732">Signal</keyword>
<protein>
    <submittedName>
        <fullName evidence="3">Uncharacterized protein</fullName>
    </submittedName>
</protein>
<evidence type="ECO:0000256" key="1">
    <source>
        <dbReference type="SAM" id="MobiDB-lite"/>
    </source>
</evidence>